<keyword evidence="1" id="KW-1133">Transmembrane helix</keyword>
<dbReference type="Proteomes" id="UP000886595">
    <property type="component" value="Unassembled WGS sequence"/>
</dbReference>
<gene>
    <name evidence="2" type="ORF">Bca52824_094109</name>
</gene>
<dbReference type="EMBL" id="JAAMPC010000115">
    <property type="protein sequence ID" value="KAG2244040.1"/>
    <property type="molecule type" value="Genomic_DNA"/>
</dbReference>
<sequence>MVVEEERSMEEGLLKLKNLNDTSDCRITACVILSTFVAVCGSFSFGVAVSYHLTLLALFFYKIIYYNR</sequence>
<dbReference type="AlphaFoldDB" id="A0A8X7P3U5"/>
<accession>A0A8X7P3U5</accession>
<feature type="transmembrane region" description="Helical" evidence="1">
    <location>
        <begin position="36"/>
        <end position="61"/>
    </location>
</feature>
<evidence type="ECO:0000313" key="3">
    <source>
        <dbReference type="Proteomes" id="UP000886595"/>
    </source>
</evidence>
<comment type="caution">
    <text evidence="2">The sequence shown here is derived from an EMBL/GenBank/DDBJ whole genome shotgun (WGS) entry which is preliminary data.</text>
</comment>
<evidence type="ECO:0000313" key="2">
    <source>
        <dbReference type="EMBL" id="KAG2244040.1"/>
    </source>
</evidence>
<keyword evidence="1" id="KW-0812">Transmembrane</keyword>
<name>A0A8X7P3U5_BRACI</name>
<organism evidence="2 3">
    <name type="scientific">Brassica carinata</name>
    <name type="common">Ethiopian mustard</name>
    <name type="synonym">Abyssinian cabbage</name>
    <dbReference type="NCBI Taxonomy" id="52824"/>
    <lineage>
        <taxon>Eukaryota</taxon>
        <taxon>Viridiplantae</taxon>
        <taxon>Streptophyta</taxon>
        <taxon>Embryophyta</taxon>
        <taxon>Tracheophyta</taxon>
        <taxon>Spermatophyta</taxon>
        <taxon>Magnoliopsida</taxon>
        <taxon>eudicotyledons</taxon>
        <taxon>Gunneridae</taxon>
        <taxon>Pentapetalae</taxon>
        <taxon>rosids</taxon>
        <taxon>malvids</taxon>
        <taxon>Brassicales</taxon>
        <taxon>Brassicaceae</taxon>
        <taxon>Brassiceae</taxon>
        <taxon>Brassica</taxon>
    </lineage>
</organism>
<dbReference type="OrthoDB" id="1743292at2759"/>
<keyword evidence="1" id="KW-0472">Membrane</keyword>
<proteinExistence type="predicted"/>
<evidence type="ECO:0000256" key="1">
    <source>
        <dbReference type="SAM" id="Phobius"/>
    </source>
</evidence>
<reference evidence="2 3" key="1">
    <citation type="submission" date="2020-02" db="EMBL/GenBank/DDBJ databases">
        <authorList>
            <person name="Ma Q."/>
            <person name="Huang Y."/>
            <person name="Song X."/>
            <person name="Pei D."/>
        </authorList>
    </citation>
    <scope>NUCLEOTIDE SEQUENCE [LARGE SCALE GENOMIC DNA]</scope>
    <source>
        <strain evidence="2">Sxm20200214</strain>
        <tissue evidence="2">Leaf</tissue>
    </source>
</reference>
<keyword evidence="3" id="KW-1185">Reference proteome</keyword>
<protein>
    <submittedName>
        <fullName evidence="2">Uncharacterized protein</fullName>
    </submittedName>
</protein>